<keyword evidence="4" id="KW-1185">Reference proteome</keyword>
<dbReference type="PANTHER" id="PTHR42208:SF1">
    <property type="entry name" value="HEAVY METAL TRANSPORTER"/>
    <property type="match status" value="1"/>
</dbReference>
<dbReference type="AlphaFoldDB" id="A0A1H8ZM85"/>
<feature type="transmembrane region" description="Helical" evidence="1">
    <location>
        <begin position="148"/>
        <end position="172"/>
    </location>
</feature>
<feature type="transmembrane region" description="Helical" evidence="1">
    <location>
        <begin position="49"/>
        <end position="70"/>
    </location>
</feature>
<evidence type="ECO:0000313" key="4">
    <source>
        <dbReference type="Proteomes" id="UP000199233"/>
    </source>
</evidence>
<protein>
    <recommendedName>
        <fullName evidence="2">Urease accessory protein UreH-like transmembrane domain-containing protein</fullName>
    </recommendedName>
</protein>
<feature type="domain" description="Urease accessory protein UreH-like transmembrane" evidence="2">
    <location>
        <begin position="12"/>
        <end position="194"/>
    </location>
</feature>
<dbReference type="PANTHER" id="PTHR42208">
    <property type="entry name" value="HEAVY METAL TRANSPORTER-RELATED"/>
    <property type="match status" value="1"/>
</dbReference>
<reference evidence="3 4" key="1">
    <citation type="submission" date="2016-10" db="EMBL/GenBank/DDBJ databases">
        <authorList>
            <person name="de Groot N.N."/>
        </authorList>
    </citation>
    <scope>NUCLEOTIDE SEQUENCE [LARGE SCALE GENOMIC DNA]</scope>
    <source>
        <strain evidence="3 4">DSM 25927</strain>
    </source>
</reference>
<dbReference type="EMBL" id="FOFS01000001">
    <property type="protein sequence ID" value="SEP65333.1"/>
    <property type="molecule type" value="Genomic_DNA"/>
</dbReference>
<proteinExistence type="predicted"/>
<evidence type="ECO:0000259" key="2">
    <source>
        <dbReference type="Pfam" id="PF13386"/>
    </source>
</evidence>
<evidence type="ECO:0000256" key="1">
    <source>
        <dbReference type="SAM" id="Phobius"/>
    </source>
</evidence>
<feature type="transmembrane region" description="Helical" evidence="1">
    <location>
        <begin position="184"/>
        <end position="205"/>
    </location>
</feature>
<dbReference type="Proteomes" id="UP000199233">
    <property type="component" value="Unassembled WGS sequence"/>
</dbReference>
<organism evidence="3 4">
    <name type="scientific">Solimonas aquatica</name>
    <dbReference type="NCBI Taxonomy" id="489703"/>
    <lineage>
        <taxon>Bacteria</taxon>
        <taxon>Pseudomonadati</taxon>
        <taxon>Pseudomonadota</taxon>
        <taxon>Gammaproteobacteria</taxon>
        <taxon>Nevskiales</taxon>
        <taxon>Nevskiaceae</taxon>
        <taxon>Solimonas</taxon>
    </lineage>
</organism>
<keyword evidence="1" id="KW-0812">Transmembrane</keyword>
<dbReference type="RefSeq" id="WP_093280593.1">
    <property type="nucleotide sequence ID" value="NZ_FOFS01000001.1"/>
</dbReference>
<keyword evidence="1" id="KW-1133">Transmembrane helix</keyword>
<sequence>MNLLLAISAGAAAGMAASPHCVAMCAPLQAIQLRRAQAAGTLWLHGGRVLGYSLAGLLAGALGLALLQTLPSPQWGLILQALSAAVLLAMGLRYWQTPRNAVCAGSCHCPAPNRQAGALFTWGGLRVLLPCAPLYSMLFLAAVSRDPLYGGISLAAFGLATMPALGGSNFLLQHFGTRLAAGRVAGGLLMASGLLTVALAFAHWHGGSGWWCATP</sequence>
<dbReference type="Pfam" id="PF13386">
    <property type="entry name" value="DsbD_2"/>
    <property type="match status" value="1"/>
</dbReference>
<feature type="transmembrane region" description="Helical" evidence="1">
    <location>
        <begin position="77"/>
        <end position="95"/>
    </location>
</feature>
<accession>A0A1H8ZM85</accession>
<name>A0A1H8ZM85_9GAMM</name>
<dbReference type="InterPro" id="IPR039447">
    <property type="entry name" value="UreH-like_TM_dom"/>
</dbReference>
<gene>
    <name evidence="3" type="ORF">SAMN04488038_10189</name>
</gene>
<dbReference type="STRING" id="489703.SAMN04488038_10189"/>
<keyword evidence="1" id="KW-0472">Membrane</keyword>
<evidence type="ECO:0000313" key="3">
    <source>
        <dbReference type="EMBL" id="SEP65333.1"/>
    </source>
</evidence>